<keyword evidence="2" id="KW-0732">Signal</keyword>
<organism evidence="4 5">
    <name type="scientific">Mesorhabditis belari</name>
    <dbReference type="NCBI Taxonomy" id="2138241"/>
    <lineage>
        <taxon>Eukaryota</taxon>
        <taxon>Metazoa</taxon>
        <taxon>Ecdysozoa</taxon>
        <taxon>Nematoda</taxon>
        <taxon>Chromadorea</taxon>
        <taxon>Rhabditida</taxon>
        <taxon>Rhabditina</taxon>
        <taxon>Rhabditomorpha</taxon>
        <taxon>Rhabditoidea</taxon>
        <taxon>Rhabditidae</taxon>
        <taxon>Mesorhabditinae</taxon>
        <taxon>Mesorhabditis</taxon>
    </lineage>
</organism>
<accession>A0AAF3F1S8</accession>
<evidence type="ECO:0000313" key="4">
    <source>
        <dbReference type="Proteomes" id="UP000887575"/>
    </source>
</evidence>
<keyword evidence="1" id="KW-0472">Membrane</keyword>
<sequence>MRAFYLLSIFLLGLAIDVDEKLNKTVNRSRRKTEDFRKTVGDEDWVPSLDLYERFNQAGKGLKEVKEDVLEAFRWDIDCPFLNEVDLQLRQRQGRCAPDLPAEEDAQFSNSSLREMRNKVKERHEKHKRKRLFLIQDTKKHLLNFASFGKLRTPPKTVKETGGKFLIIDGHWLTLRCPLGGNETTKIEQCSIGSNKTSPTTCSKPRKQSDTEQHATWIVNGNTVEYRHYEWRLKVDRDLFEVFPVVLNDSGIFECWFEGQMRGFVEVEVISHWELIRRGMANYGKVNVVYLLMFVTILFHVWRRPERVFKKSQPQKWSDAYLGHKLNDNVERAKENVARKYYGDDLEKQKEMLKNKEFTARETAAMNRQILQTILDGCQNST</sequence>
<reference evidence="5" key="1">
    <citation type="submission" date="2024-02" db="UniProtKB">
        <authorList>
            <consortium name="WormBaseParasite"/>
        </authorList>
    </citation>
    <scope>IDENTIFICATION</scope>
</reference>
<feature type="signal peptide" evidence="2">
    <location>
        <begin position="1"/>
        <end position="15"/>
    </location>
</feature>
<feature type="transmembrane region" description="Helical" evidence="1">
    <location>
        <begin position="283"/>
        <end position="302"/>
    </location>
</feature>
<evidence type="ECO:0000256" key="1">
    <source>
        <dbReference type="SAM" id="Phobius"/>
    </source>
</evidence>
<name>A0AAF3F1S8_9BILA</name>
<keyword evidence="1" id="KW-0812">Transmembrane</keyword>
<feature type="domain" description="Ig-like" evidence="3">
    <location>
        <begin position="155"/>
        <end position="255"/>
    </location>
</feature>
<dbReference type="AlphaFoldDB" id="A0AAF3F1S8"/>
<evidence type="ECO:0000313" key="5">
    <source>
        <dbReference type="WBParaSite" id="MBELARI_LOCUS20500"/>
    </source>
</evidence>
<dbReference type="Proteomes" id="UP000887575">
    <property type="component" value="Unassembled WGS sequence"/>
</dbReference>
<proteinExistence type="predicted"/>
<dbReference type="WBParaSite" id="MBELARI_LOCUS20500">
    <property type="protein sequence ID" value="MBELARI_LOCUS20500"/>
    <property type="gene ID" value="MBELARI_LOCUS20500"/>
</dbReference>
<keyword evidence="4" id="KW-1185">Reference proteome</keyword>
<evidence type="ECO:0000259" key="3">
    <source>
        <dbReference type="PROSITE" id="PS50835"/>
    </source>
</evidence>
<feature type="chain" id="PRO_5042202938" description="Ig-like domain-containing protein" evidence="2">
    <location>
        <begin position="16"/>
        <end position="382"/>
    </location>
</feature>
<keyword evidence="1" id="KW-1133">Transmembrane helix</keyword>
<evidence type="ECO:0000256" key="2">
    <source>
        <dbReference type="SAM" id="SignalP"/>
    </source>
</evidence>
<protein>
    <recommendedName>
        <fullName evidence="3">Ig-like domain-containing protein</fullName>
    </recommendedName>
</protein>
<dbReference type="PROSITE" id="PS50835">
    <property type="entry name" value="IG_LIKE"/>
    <property type="match status" value="1"/>
</dbReference>
<dbReference type="InterPro" id="IPR007110">
    <property type="entry name" value="Ig-like_dom"/>
</dbReference>